<evidence type="ECO:0000313" key="16">
    <source>
        <dbReference type="Proteomes" id="UP001157439"/>
    </source>
</evidence>
<gene>
    <name evidence="15" type="primary">cysG</name>
    <name evidence="15" type="ORF">GCM10007894_11590</name>
</gene>
<evidence type="ECO:0000256" key="8">
    <source>
        <dbReference type="ARBA" id="ARBA00023239"/>
    </source>
</evidence>
<keyword evidence="7" id="KW-0560">Oxidoreductase</keyword>
<dbReference type="GO" id="GO:0009236">
    <property type="term" value="P:cobalamin biosynthetic process"/>
    <property type="evidence" value="ECO:0007669"/>
    <property type="project" value="UniProtKB-KW"/>
</dbReference>
<organism evidence="15 16">
    <name type="scientific">Paraferrimonas haliotis</name>
    <dbReference type="NCBI Taxonomy" id="2013866"/>
    <lineage>
        <taxon>Bacteria</taxon>
        <taxon>Pseudomonadati</taxon>
        <taxon>Pseudomonadota</taxon>
        <taxon>Gammaproteobacteria</taxon>
        <taxon>Alteromonadales</taxon>
        <taxon>Ferrimonadaceae</taxon>
        <taxon>Paraferrimonas</taxon>
    </lineage>
</organism>
<dbReference type="NCBIfam" id="NF004790">
    <property type="entry name" value="PRK06136.1"/>
    <property type="match status" value="1"/>
</dbReference>
<name>A0AA37TKL0_9GAMM</name>
<dbReference type="InterPro" id="IPR014777">
    <property type="entry name" value="4pyrrole_Mease_sub1"/>
</dbReference>
<keyword evidence="16" id="KW-1185">Reference proteome</keyword>
<dbReference type="PANTHER" id="PTHR45790:SF1">
    <property type="entry name" value="SIROHEME SYNTHASE"/>
    <property type="match status" value="1"/>
</dbReference>
<dbReference type="PROSITE" id="PS00840">
    <property type="entry name" value="SUMT_2"/>
    <property type="match status" value="1"/>
</dbReference>
<dbReference type="InterPro" id="IPR035996">
    <property type="entry name" value="4pyrrol_Methylase_sf"/>
</dbReference>
<dbReference type="InterPro" id="IPR000878">
    <property type="entry name" value="4pyrrol_Mease"/>
</dbReference>
<evidence type="ECO:0000313" key="15">
    <source>
        <dbReference type="EMBL" id="GLS83182.1"/>
    </source>
</evidence>
<dbReference type="FunFam" id="3.30.950.10:FF:000001">
    <property type="entry name" value="Siroheme synthase"/>
    <property type="match status" value="1"/>
</dbReference>
<evidence type="ECO:0000256" key="1">
    <source>
        <dbReference type="ARBA" id="ARBA00005879"/>
    </source>
</evidence>
<keyword evidence="4 13" id="KW-0489">Methyltransferase</keyword>
<keyword evidence="9" id="KW-0627">Porphyrin biosynthesis</keyword>
<dbReference type="GO" id="GO:0016491">
    <property type="term" value="F:oxidoreductase activity"/>
    <property type="evidence" value="ECO:0007669"/>
    <property type="project" value="UniProtKB-KW"/>
</dbReference>
<proteinExistence type="inferred from homology"/>
<evidence type="ECO:0000256" key="5">
    <source>
        <dbReference type="ARBA" id="ARBA00022679"/>
    </source>
</evidence>
<dbReference type="Gene3D" id="3.40.1010.10">
    <property type="entry name" value="Cobalt-precorrin-4 Transmethylase, Domain 1"/>
    <property type="match status" value="1"/>
</dbReference>
<dbReference type="Proteomes" id="UP001157439">
    <property type="component" value="Unassembled WGS sequence"/>
</dbReference>
<keyword evidence="5 13" id="KW-0808">Transferase</keyword>
<sequence length="275" mass="28945">MSLHELTGNNGAATVYLVGAGAGDADLLTMKAYRLLERADCVLYDALVSQQILDLINPRAEKIAVGKRAGQHSASQADINQLLVTKAHQNHRIVVRLKGGDPFVFGRGGEELLSLSKAGVRFEVVPGVSAANVASAYAGIPLTHRGISTSVSLVTGHCMAQGDPAQWREFAQANHTLVIYMGLQSAAHIQDSLLAAGRASSTPVAVVSNAGRAEQVRRLGRLSQLASLATEAKGHGPGLVIIGEVVGLAGQMDWRPKAELTSPHQGIIKRHHSLG</sequence>
<dbReference type="GO" id="GO:0016829">
    <property type="term" value="F:lyase activity"/>
    <property type="evidence" value="ECO:0007669"/>
    <property type="project" value="UniProtKB-KW"/>
</dbReference>
<evidence type="ECO:0000256" key="7">
    <source>
        <dbReference type="ARBA" id="ARBA00023002"/>
    </source>
</evidence>
<comment type="pathway">
    <text evidence="12">Cofactor biosynthesis; adenosylcobalamin biosynthesis; precorrin-2 from uroporphyrinogen III: step 1/1.</text>
</comment>
<dbReference type="InterPro" id="IPR014776">
    <property type="entry name" value="4pyrrole_Mease_sub2"/>
</dbReference>
<dbReference type="SUPFAM" id="SSF53790">
    <property type="entry name" value="Tetrapyrrole methylase"/>
    <property type="match status" value="1"/>
</dbReference>
<evidence type="ECO:0000256" key="12">
    <source>
        <dbReference type="ARBA" id="ARBA00060548"/>
    </source>
</evidence>
<dbReference type="EC" id="2.1.1.107" evidence="2"/>
<comment type="caution">
    <text evidence="15">The sequence shown here is derived from an EMBL/GenBank/DDBJ whole genome shotgun (WGS) entry which is preliminary data.</text>
</comment>
<dbReference type="InterPro" id="IPR050161">
    <property type="entry name" value="Siro_Cobalamin_biosynth"/>
</dbReference>
<dbReference type="NCBIfam" id="TIGR01469">
    <property type="entry name" value="cobA_cysG_Cterm"/>
    <property type="match status" value="1"/>
</dbReference>
<dbReference type="GO" id="GO:0004851">
    <property type="term" value="F:uroporphyrin-III C-methyltransferase activity"/>
    <property type="evidence" value="ECO:0007669"/>
    <property type="project" value="UniProtKB-EC"/>
</dbReference>
<dbReference type="EMBL" id="BSPO01000002">
    <property type="protein sequence ID" value="GLS83182.1"/>
    <property type="molecule type" value="Genomic_DNA"/>
</dbReference>
<evidence type="ECO:0000256" key="9">
    <source>
        <dbReference type="ARBA" id="ARBA00023244"/>
    </source>
</evidence>
<accession>A0AA37TKL0</accession>
<keyword evidence="3" id="KW-0169">Cobalamin biosynthesis</keyword>
<comment type="similarity">
    <text evidence="1 13">Belongs to the precorrin methyltransferase family.</text>
</comment>
<dbReference type="Pfam" id="PF00590">
    <property type="entry name" value="TP_methylase"/>
    <property type="match status" value="1"/>
</dbReference>
<evidence type="ECO:0000256" key="10">
    <source>
        <dbReference type="ARBA" id="ARBA00023268"/>
    </source>
</evidence>
<dbReference type="RefSeq" id="WP_095497257.1">
    <property type="nucleotide sequence ID" value="NZ_BSPO01000002.1"/>
</dbReference>
<dbReference type="CDD" id="cd11642">
    <property type="entry name" value="SUMT"/>
    <property type="match status" value="1"/>
</dbReference>
<evidence type="ECO:0000256" key="2">
    <source>
        <dbReference type="ARBA" id="ARBA00012162"/>
    </source>
</evidence>
<reference evidence="15 16" key="1">
    <citation type="journal article" date="2014" name="Int. J. Syst. Evol. Microbiol.">
        <title>Complete genome sequence of Corynebacterium casei LMG S-19264T (=DSM 44701T), isolated from a smear-ripened cheese.</title>
        <authorList>
            <consortium name="US DOE Joint Genome Institute (JGI-PGF)"/>
            <person name="Walter F."/>
            <person name="Albersmeier A."/>
            <person name="Kalinowski J."/>
            <person name="Ruckert C."/>
        </authorList>
    </citation>
    <scope>NUCLEOTIDE SEQUENCE [LARGE SCALE GENOMIC DNA]</scope>
    <source>
        <strain evidence="15 16">NBRC 112785</strain>
    </source>
</reference>
<keyword evidence="8" id="KW-0456">Lyase</keyword>
<dbReference type="FunFam" id="3.40.1010.10:FF:000001">
    <property type="entry name" value="Siroheme synthase"/>
    <property type="match status" value="1"/>
</dbReference>
<dbReference type="GO" id="GO:0019354">
    <property type="term" value="P:siroheme biosynthetic process"/>
    <property type="evidence" value="ECO:0007669"/>
    <property type="project" value="InterPro"/>
</dbReference>
<dbReference type="Gene3D" id="3.30.950.10">
    <property type="entry name" value="Methyltransferase, Cobalt-precorrin-4 Transmethylase, Domain 2"/>
    <property type="match status" value="1"/>
</dbReference>
<evidence type="ECO:0000256" key="4">
    <source>
        <dbReference type="ARBA" id="ARBA00022603"/>
    </source>
</evidence>
<evidence type="ECO:0000256" key="3">
    <source>
        <dbReference type="ARBA" id="ARBA00022573"/>
    </source>
</evidence>
<comment type="pathway">
    <text evidence="11">Porphyrin-containing compound metabolism; siroheme biosynthesis; precorrin-2 from uroporphyrinogen III: step 1/1.</text>
</comment>
<feature type="domain" description="Tetrapyrrole methylase" evidence="14">
    <location>
        <begin position="14"/>
        <end position="225"/>
    </location>
</feature>
<evidence type="ECO:0000256" key="6">
    <source>
        <dbReference type="ARBA" id="ARBA00022691"/>
    </source>
</evidence>
<dbReference type="GO" id="GO:0032259">
    <property type="term" value="P:methylation"/>
    <property type="evidence" value="ECO:0007669"/>
    <property type="project" value="UniProtKB-KW"/>
</dbReference>
<dbReference type="AlphaFoldDB" id="A0AA37TKL0"/>
<protein>
    <recommendedName>
        <fullName evidence="2">uroporphyrinogen-III C-methyltransferase</fullName>
        <ecNumber evidence="2">2.1.1.107</ecNumber>
    </recommendedName>
</protein>
<evidence type="ECO:0000256" key="13">
    <source>
        <dbReference type="RuleBase" id="RU003960"/>
    </source>
</evidence>
<evidence type="ECO:0000256" key="11">
    <source>
        <dbReference type="ARBA" id="ARBA00025705"/>
    </source>
</evidence>
<evidence type="ECO:0000259" key="14">
    <source>
        <dbReference type="Pfam" id="PF00590"/>
    </source>
</evidence>
<dbReference type="PANTHER" id="PTHR45790">
    <property type="entry name" value="SIROHEME SYNTHASE-RELATED"/>
    <property type="match status" value="1"/>
</dbReference>
<keyword evidence="10" id="KW-0511">Multifunctional enzyme</keyword>
<keyword evidence="6" id="KW-0949">S-adenosyl-L-methionine</keyword>
<dbReference type="InterPro" id="IPR006366">
    <property type="entry name" value="CobA/CysG_C"/>
</dbReference>
<dbReference type="InterPro" id="IPR003043">
    <property type="entry name" value="Uropor_MeTrfase_CS"/>
</dbReference>